<comment type="catalytic activity">
    <reaction evidence="1">
        <text>Hydrolysis of terminal non-reducing N-acetyl-D-hexosamine residues in N-acetyl-beta-D-hexosaminides.</text>
        <dbReference type="EC" id="3.2.1.52"/>
    </reaction>
</comment>
<comment type="caution">
    <text evidence="11">The sequence shown here is derived from an EMBL/GenBank/DDBJ whole genome shotgun (WGS) entry which is preliminary data.</text>
</comment>
<evidence type="ECO:0000256" key="8">
    <source>
        <dbReference type="SAM" id="SignalP"/>
    </source>
</evidence>
<dbReference type="OrthoDB" id="9805821at2"/>
<dbReference type="SUPFAM" id="SSF51445">
    <property type="entry name" value="(Trans)glycosidases"/>
    <property type="match status" value="1"/>
</dbReference>
<name>A0A837DD96_9PSEU</name>
<dbReference type="PROSITE" id="PS00775">
    <property type="entry name" value="GLYCOSYL_HYDROL_F3"/>
    <property type="match status" value="1"/>
</dbReference>
<comment type="similarity">
    <text evidence="2 6">Belongs to the glycosyl hydrolase 3 family.</text>
</comment>
<dbReference type="PRINTS" id="PR00133">
    <property type="entry name" value="GLHYDRLASE3"/>
</dbReference>
<evidence type="ECO:0000256" key="3">
    <source>
        <dbReference type="ARBA" id="ARBA00012663"/>
    </source>
</evidence>
<dbReference type="Gene3D" id="3.40.50.1700">
    <property type="entry name" value="Glycoside hydrolase family 3 C-terminal domain"/>
    <property type="match status" value="1"/>
</dbReference>
<sequence>MTTAKARPWKACAAAALVGLLAVTTGSASAQPHSPSPSGDQQTQRHWGKRSWPERTLRAMTLEQKVGQLFVADVWGQSADEAHPGNQEKYGVDTPAEVVRKYHVGGVIYFNHSGTDNIETPRQVARLSNGLQRAALQSQPRVPLIVSVDQEGGRVTRIAEHVTEYPSAMALGASRDVEGARTAAAISAAELRAMGINQNFAPVADVNSNPLNPVIGSRSFSADPELAGEFVEAQVDGYQNSRQPRQTVSAAAKHFPGHGDASADSHIDLPVIDRSEEDWRANDLPPFERAVEAGIDAIMTAHISVPSLDDSGDPATLSEPIITGLLREELGYDGVVVTDSLGMAGVRQMYPDSEIPVRALEAGVDQMLMPPDLDAAVNGVLDAVASGRITEERIDESVLRILKLKYERGIVSSPFVPEHRAEHVVGTKRNRDTVQRITDATTTVLSDDAKLLPLDSGVQNVLVTGWNRPDYPGYAAEPVDDLADALSQRSDANVTSMPTGTNPDPATIDEVVAASDDADLVIVLTNGLRGSEGQRELVERLTSTDTSVIAVAVQEPYDPGYAEVPTWIATYDWRGVTMTSLAKVLVGEHSPEGTLPVTIPHGDDPDQTLYPFGHGLTW</sequence>
<dbReference type="RefSeq" id="WP_015787860.1">
    <property type="nucleotide sequence ID" value="NZ_CALJZO010000088.1"/>
</dbReference>
<evidence type="ECO:0000256" key="2">
    <source>
        <dbReference type="ARBA" id="ARBA00005336"/>
    </source>
</evidence>
<evidence type="ECO:0000313" key="12">
    <source>
        <dbReference type="Proteomes" id="UP000030848"/>
    </source>
</evidence>
<evidence type="ECO:0000259" key="10">
    <source>
        <dbReference type="Pfam" id="PF01915"/>
    </source>
</evidence>
<dbReference type="Proteomes" id="UP000030848">
    <property type="component" value="Unassembled WGS sequence"/>
</dbReference>
<dbReference type="InterPro" id="IPR036962">
    <property type="entry name" value="Glyco_hydro_3_N_sf"/>
</dbReference>
<keyword evidence="5 6" id="KW-0326">Glycosidase</keyword>
<evidence type="ECO:0000256" key="6">
    <source>
        <dbReference type="RuleBase" id="RU361161"/>
    </source>
</evidence>
<reference evidence="11 12" key="1">
    <citation type="submission" date="2014-10" db="EMBL/GenBank/DDBJ databases">
        <title>Genome sequence of Micropolyspora internatus JCM3315.</title>
        <authorList>
            <person name="Shin S.-K."/>
            <person name="Yi H."/>
        </authorList>
    </citation>
    <scope>NUCLEOTIDE SEQUENCE [LARGE SCALE GENOMIC DNA]</scope>
    <source>
        <strain evidence="11 12">JCM 3315</strain>
    </source>
</reference>
<dbReference type="Pfam" id="PF01915">
    <property type="entry name" value="Glyco_hydro_3_C"/>
    <property type="match status" value="1"/>
</dbReference>
<gene>
    <name evidence="11" type="ORF">MINT15_12260</name>
</gene>
<evidence type="ECO:0000256" key="1">
    <source>
        <dbReference type="ARBA" id="ARBA00001231"/>
    </source>
</evidence>
<evidence type="ECO:0000259" key="9">
    <source>
        <dbReference type="Pfam" id="PF00933"/>
    </source>
</evidence>
<evidence type="ECO:0000256" key="5">
    <source>
        <dbReference type="ARBA" id="ARBA00023295"/>
    </source>
</evidence>
<dbReference type="Pfam" id="PF00933">
    <property type="entry name" value="Glyco_hydro_3"/>
    <property type="match status" value="1"/>
</dbReference>
<accession>A0A837DD96</accession>
<protein>
    <recommendedName>
        <fullName evidence="3">beta-N-acetylhexosaminidase</fullName>
        <ecNumber evidence="3">3.2.1.52</ecNumber>
    </recommendedName>
</protein>
<dbReference type="EC" id="3.2.1.52" evidence="3"/>
<feature type="signal peptide" evidence="8">
    <location>
        <begin position="1"/>
        <end position="30"/>
    </location>
</feature>
<feature type="chain" id="PRO_5033047156" description="beta-N-acetylhexosaminidase" evidence="8">
    <location>
        <begin position="31"/>
        <end position="618"/>
    </location>
</feature>
<proteinExistence type="inferred from homology"/>
<keyword evidence="4 6" id="KW-0378">Hydrolase</keyword>
<dbReference type="InterPro" id="IPR001764">
    <property type="entry name" value="Glyco_hydro_3_N"/>
</dbReference>
<dbReference type="Gene3D" id="3.20.20.300">
    <property type="entry name" value="Glycoside hydrolase, family 3, N-terminal domain"/>
    <property type="match status" value="1"/>
</dbReference>
<dbReference type="PANTHER" id="PTHR30480:SF13">
    <property type="entry name" value="BETA-HEXOSAMINIDASE"/>
    <property type="match status" value="1"/>
</dbReference>
<evidence type="ECO:0000256" key="4">
    <source>
        <dbReference type="ARBA" id="ARBA00022801"/>
    </source>
</evidence>
<dbReference type="OMA" id="STDQEHG"/>
<dbReference type="GO" id="GO:0004563">
    <property type="term" value="F:beta-N-acetylhexosaminidase activity"/>
    <property type="evidence" value="ECO:0007669"/>
    <property type="project" value="UniProtKB-EC"/>
</dbReference>
<feature type="domain" description="Glycoside hydrolase family 3 N-terminal" evidence="9">
    <location>
        <begin position="61"/>
        <end position="404"/>
    </location>
</feature>
<dbReference type="GO" id="GO:0009254">
    <property type="term" value="P:peptidoglycan turnover"/>
    <property type="evidence" value="ECO:0007669"/>
    <property type="project" value="TreeGrafter"/>
</dbReference>
<dbReference type="PANTHER" id="PTHR30480">
    <property type="entry name" value="BETA-HEXOSAMINIDASE-RELATED"/>
    <property type="match status" value="1"/>
</dbReference>
<feature type="compositionally biased region" description="Low complexity" evidence="7">
    <location>
        <begin position="27"/>
        <end position="38"/>
    </location>
</feature>
<dbReference type="SUPFAM" id="SSF52279">
    <property type="entry name" value="Beta-D-glucan exohydrolase, C-terminal domain"/>
    <property type="match status" value="1"/>
</dbReference>
<feature type="region of interest" description="Disordered" evidence="7">
    <location>
        <begin position="27"/>
        <end position="50"/>
    </location>
</feature>
<evidence type="ECO:0000256" key="7">
    <source>
        <dbReference type="SAM" id="MobiDB-lite"/>
    </source>
</evidence>
<dbReference type="InterPro" id="IPR050226">
    <property type="entry name" value="NagZ_Beta-hexosaminidase"/>
</dbReference>
<dbReference type="EMBL" id="JRZE01000003">
    <property type="protein sequence ID" value="KHF44344.1"/>
    <property type="molecule type" value="Genomic_DNA"/>
</dbReference>
<dbReference type="InterPro" id="IPR019800">
    <property type="entry name" value="Glyco_hydro_3_AS"/>
</dbReference>
<dbReference type="AlphaFoldDB" id="A0A837DD96"/>
<dbReference type="InterPro" id="IPR036881">
    <property type="entry name" value="Glyco_hydro_3_C_sf"/>
</dbReference>
<organism evidence="11 12">
    <name type="scientific">Saccharomonospora viridis</name>
    <dbReference type="NCBI Taxonomy" id="1852"/>
    <lineage>
        <taxon>Bacteria</taxon>
        <taxon>Bacillati</taxon>
        <taxon>Actinomycetota</taxon>
        <taxon>Actinomycetes</taxon>
        <taxon>Pseudonocardiales</taxon>
        <taxon>Pseudonocardiaceae</taxon>
        <taxon>Saccharomonospora</taxon>
    </lineage>
</organism>
<evidence type="ECO:0000313" key="11">
    <source>
        <dbReference type="EMBL" id="KHF44344.1"/>
    </source>
</evidence>
<keyword evidence="8" id="KW-0732">Signal</keyword>
<dbReference type="FunFam" id="3.20.20.300:FF:000014">
    <property type="entry name" value="Beta-hexosaminidase, lipoprotein"/>
    <property type="match status" value="1"/>
</dbReference>
<dbReference type="GO" id="GO:0005975">
    <property type="term" value="P:carbohydrate metabolic process"/>
    <property type="evidence" value="ECO:0007669"/>
    <property type="project" value="InterPro"/>
</dbReference>
<dbReference type="InterPro" id="IPR002772">
    <property type="entry name" value="Glyco_hydro_3_C"/>
</dbReference>
<feature type="domain" description="Glycoside hydrolase family 3 C-terminal" evidence="10">
    <location>
        <begin position="443"/>
        <end position="617"/>
    </location>
</feature>
<dbReference type="InterPro" id="IPR017853">
    <property type="entry name" value="GH"/>
</dbReference>